<dbReference type="AlphaFoldDB" id="A0AAV5R0D3"/>
<organism evidence="2 3">
    <name type="scientific">Pichia kluyveri</name>
    <name type="common">Yeast</name>
    <dbReference type="NCBI Taxonomy" id="36015"/>
    <lineage>
        <taxon>Eukaryota</taxon>
        <taxon>Fungi</taxon>
        <taxon>Dikarya</taxon>
        <taxon>Ascomycota</taxon>
        <taxon>Saccharomycotina</taxon>
        <taxon>Pichiomycetes</taxon>
        <taxon>Pichiales</taxon>
        <taxon>Pichiaceae</taxon>
        <taxon>Pichia</taxon>
    </lineage>
</organism>
<dbReference type="Proteomes" id="UP001378960">
    <property type="component" value="Unassembled WGS sequence"/>
</dbReference>
<dbReference type="Gene3D" id="3.30.2300.10">
    <property type="entry name" value="THUMP superfamily"/>
    <property type="match status" value="1"/>
</dbReference>
<accession>A0AAV5R0D3</accession>
<feature type="region of interest" description="Disordered" evidence="1">
    <location>
        <begin position="1"/>
        <end position="20"/>
    </location>
</feature>
<gene>
    <name evidence="2" type="ORF">DAPK24_015240</name>
</gene>
<reference evidence="2 3" key="1">
    <citation type="journal article" date="2023" name="Elife">
        <title>Identification of key yeast species and microbe-microbe interactions impacting larval growth of Drosophila in the wild.</title>
        <authorList>
            <person name="Mure A."/>
            <person name="Sugiura Y."/>
            <person name="Maeda R."/>
            <person name="Honda K."/>
            <person name="Sakurai N."/>
            <person name="Takahashi Y."/>
            <person name="Watada M."/>
            <person name="Katoh T."/>
            <person name="Gotoh A."/>
            <person name="Gotoh Y."/>
            <person name="Taniguchi I."/>
            <person name="Nakamura K."/>
            <person name="Hayashi T."/>
            <person name="Katayama T."/>
            <person name="Uemura T."/>
            <person name="Hattori Y."/>
        </authorList>
    </citation>
    <scope>NUCLEOTIDE SEQUENCE [LARGE SCALE GENOMIC DNA]</scope>
    <source>
        <strain evidence="2 3">PK-24</strain>
    </source>
</reference>
<dbReference type="InterPro" id="IPR040183">
    <property type="entry name" value="THUMPD1-like"/>
</dbReference>
<comment type="caution">
    <text evidence="2">The sequence shown here is derived from an EMBL/GenBank/DDBJ whole genome shotgun (WGS) entry which is preliminary data.</text>
</comment>
<dbReference type="PANTHER" id="PTHR13452:SF10">
    <property type="entry name" value="THUMP DOMAIN-CONTAINING PROTEIN 1"/>
    <property type="match status" value="1"/>
</dbReference>
<proteinExistence type="predicted"/>
<dbReference type="PANTHER" id="PTHR13452">
    <property type="entry name" value="THUMP DOMAIN CONTAINING PROTEIN 1-RELATED"/>
    <property type="match status" value="1"/>
</dbReference>
<name>A0AAV5R0D3_PICKL</name>
<evidence type="ECO:0000256" key="1">
    <source>
        <dbReference type="SAM" id="MobiDB-lite"/>
    </source>
</evidence>
<evidence type="ECO:0000313" key="2">
    <source>
        <dbReference type="EMBL" id="GMM44949.1"/>
    </source>
</evidence>
<dbReference type="GO" id="GO:0003723">
    <property type="term" value="F:RNA binding"/>
    <property type="evidence" value="ECO:0007669"/>
    <property type="project" value="InterPro"/>
</dbReference>
<keyword evidence="3" id="KW-1185">Reference proteome</keyword>
<sequence length="257" mass="28984">MGKRSSSGNGGGSSKRQRCHTVVEPGQYGIYASCSIRKETAGGRELRDILSEVLKDEKAAVDEDDGKDGKELSVEDAVEKELAEIRKEDSKNGNGLFRGVPLGVESLLFFQIRKPLIPSEVVTKICDNVKNGEVKGGRYVQRLVPVDMSCNASEIEIKKLIHKSVKDYMDKHGKEVLKEYNVNLIRRQFDTIERDTFLDIVKEIIEEETEQECQLRYKGATTLLHIYCYRNNVGISITSQETFDKYSKLNLQSLNSV</sequence>
<dbReference type="GO" id="GO:0006400">
    <property type="term" value="P:tRNA modification"/>
    <property type="evidence" value="ECO:0007669"/>
    <property type="project" value="InterPro"/>
</dbReference>
<dbReference type="EMBL" id="BTGB01000001">
    <property type="protein sequence ID" value="GMM44949.1"/>
    <property type="molecule type" value="Genomic_DNA"/>
</dbReference>
<evidence type="ECO:0000313" key="3">
    <source>
        <dbReference type="Proteomes" id="UP001378960"/>
    </source>
</evidence>
<dbReference type="CDD" id="cd11717">
    <property type="entry name" value="THUMP_THUMPD1_like"/>
    <property type="match status" value="1"/>
</dbReference>
<protein>
    <submittedName>
        <fullName evidence="2">tRNA acetyltransferase</fullName>
    </submittedName>
</protein>